<dbReference type="InterPro" id="IPR023631">
    <property type="entry name" value="Amidase_dom"/>
</dbReference>
<accession>A0A4S2KT06</accession>
<feature type="domain" description="Amidase" evidence="6">
    <location>
        <begin position="173"/>
        <end position="496"/>
    </location>
</feature>
<evidence type="ECO:0000256" key="1">
    <source>
        <dbReference type="ARBA" id="ARBA00022598"/>
    </source>
</evidence>
<comment type="subcellular location">
    <subcellularLocation>
        <location evidence="5">Mitochondrion</location>
    </subcellularLocation>
</comment>
<keyword evidence="8" id="KW-1185">Reference proteome</keyword>
<keyword evidence="5" id="KW-0496">Mitochondrion</keyword>
<keyword evidence="3 5" id="KW-0067">ATP-binding</keyword>
<reference evidence="7 8" key="1">
    <citation type="journal article" date="2019" name="Philos. Trans. R. Soc. Lond., B, Biol. Sci.">
        <title>Ant behaviour and brain gene expression of defending hosts depend on the ecological success of the intruding social parasite.</title>
        <authorList>
            <person name="Kaur R."/>
            <person name="Stoldt M."/>
            <person name="Jongepier E."/>
            <person name="Feldmeyer B."/>
            <person name="Menzel F."/>
            <person name="Bornberg-Bauer E."/>
            <person name="Foitzik S."/>
        </authorList>
    </citation>
    <scope>NUCLEOTIDE SEQUENCE [LARGE SCALE GENOMIC DNA]</scope>
    <source>
        <tissue evidence="7">Whole body</tissue>
    </source>
</reference>
<dbReference type="GO" id="GO:0070681">
    <property type="term" value="P:glutaminyl-tRNAGln biosynthesis via transamidation"/>
    <property type="evidence" value="ECO:0007669"/>
    <property type="project" value="UniProtKB-UniRule"/>
</dbReference>
<feature type="active site" description="Charge relay system" evidence="5">
    <location>
        <position position="180"/>
    </location>
</feature>
<dbReference type="GO" id="GO:0005739">
    <property type="term" value="C:mitochondrion"/>
    <property type="evidence" value="ECO:0007669"/>
    <property type="project" value="UniProtKB-SubCell"/>
</dbReference>
<comment type="caution">
    <text evidence="7">The sequence shown here is derived from an EMBL/GenBank/DDBJ whole genome shotgun (WGS) entry which is preliminary data.</text>
</comment>
<comment type="catalytic activity">
    <reaction evidence="5">
        <text>L-glutamyl-tRNA(Gln) + L-glutamine + ATP + H2O = L-glutaminyl-tRNA(Gln) + L-glutamate + ADP + phosphate + H(+)</text>
        <dbReference type="Rhea" id="RHEA:17521"/>
        <dbReference type="Rhea" id="RHEA-COMP:9681"/>
        <dbReference type="Rhea" id="RHEA-COMP:9684"/>
        <dbReference type="ChEBI" id="CHEBI:15377"/>
        <dbReference type="ChEBI" id="CHEBI:15378"/>
        <dbReference type="ChEBI" id="CHEBI:29985"/>
        <dbReference type="ChEBI" id="CHEBI:30616"/>
        <dbReference type="ChEBI" id="CHEBI:43474"/>
        <dbReference type="ChEBI" id="CHEBI:58359"/>
        <dbReference type="ChEBI" id="CHEBI:78520"/>
        <dbReference type="ChEBI" id="CHEBI:78521"/>
        <dbReference type="ChEBI" id="CHEBI:456216"/>
        <dbReference type="EC" id="6.3.5.7"/>
    </reaction>
</comment>
<dbReference type="Pfam" id="PF01425">
    <property type="entry name" value="Amidase"/>
    <property type="match status" value="2"/>
</dbReference>
<dbReference type="InterPro" id="IPR036928">
    <property type="entry name" value="AS_sf"/>
</dbReference>
<protein>
    <recommendedName>
        <fullName evidence="5">Glutamyl-tRNA(Gln) amidotransferase subunit A, mitochondrial</fullName>
        <shortName evidence="5">Glu-AdT subunit A</shortName>
        <ecNumber evidence="5">6.3.5.7</ecNumber>
    </recommendedName>
</protein>
<dbReference type="GO" id="GO:0030956">
    <property type="term" value="C:glutamyl-tRNA(Gln) amidotransferase complex"/>
    <property type="evidence" value="ECO:0007669"/>
    <property type="project" value="UniProtKB-UniRule"/>
</dbReference>
<evidence type="ECO:0000313" key="7">
    <source>
        <dbReference type="EMBL" id="TGZ51239.1"/>
    </source>
</evidence>
<dbReference type="EC" id="6.3.5.7" evidence="5"/>
<feature type="active site" description="Acyl-ester intermediate" evidence="5">
    <location>
        <position position="204"/>
    </location>
</feature>
<name>A0A4S2KT06_9HYME</name>
<dbReference type="GO" id="GO:0032543">
    <property type="term" value="P:mitochondrial translation"/>
    <property type="evidence" value="ECO:0007669"/>
    <property type="project" value="UniProtKB-UniRule"/>
</dbReference>
<dbReference type="STRING" id="300112.A0A4S2KT06"/>
<dbReference type="InterPro" id="IPR004412">
    <property type="entry name" value="GatA"/>
</dbReference>
<dbReference type="InterPro" id="IPR000120">
    <property type="entry name" value="Amidase"/>
</dbReference>
<dbReference type="Proteomes" id="UP000310200">
    <property type="component" value="Unassembled WGS sequence"/>
</dbReference>
<comment type="function">
    <text evidence="5">Allows the formation of correctly charged Gln-tRNA(Gln) through the transamidation of misacylated Glu-tRNA(Gln) in the mitochondria. The reaction takes place in the presence of glutamine and ATP through an activated gamma-phospho-Glu-tRNA(Gln).</text>
</comment>
<comment type="similarity">
    <text evidence="5">Belongs to the amidase family. GatA subfamily.</text>
</comment>
<feature type="active site" description="Charge relay system" evidence="5">
    <location>
        <position position="79"/>
    </location>
</feature>
<keyword evidence="7" id="KW-0808">Transferase</keyword>
<evidence type="ECO:0000313" key="8">
    <source>
        <dbReference type="Proteomes" id="UP000310200"/>
    </source>
</evidence>
<evidence type="ECO:0000256" key="5">
    <source>
        <dbReference type="HAMAP-Rule" id="MF_03150"/>
    </source>
</evidence>
<keyword evidence="1 5" id="KW-0436">Ligase</keyword>
<organism evidence="7 8">
    <name type="scientific">Temnothorax longispinosus</name>
    <dbReference type="NCBI Taxonomy" id="300112"/>
    <lineage>
        <taxon>Eukaryota</taxon>
        <taxon>Metazoa</taxon>
        <taxon>Ecdysozoa</taxon>
        <taxon>Arthropoda</taxon>
        <taxon>Hexapoda</taxon>
        <taxon>Insecta</taxon>
        <taxon>Pterygota</taxon>
        <taxon>Neoptera</taxon>
        <taxon>Endopterygota</taxon>
        <taxon>Hymenoptera</taxon>
        <taxon>Apocrita</taxon>
        <taxon>Aculeata</taxon>
        <taxon>Formicoidea</taxon>
        <taxon>Formicidae</taxon>
        <taxon>Myrmicinae</taxon>
        <taxon>Temnothorax</taxon>
    </lineage>
</organism>
<dbReference type="EMBL" id="QBLH01001744">
    <property type="protein sequence ID" value="TGZ51239.1"/>
    <property type="molecule type" value="Genomic_DNA"/>
</dbReference>
<dbReference type="PANTHER" id="PTHR11895">
    <property type="entry name" value="TRANSAMIDASE"/>
    <property type="match status" value="1"/>
</dbReference>
<dbReference type="SUPFAM" id="SSF75304">
    <property type="entry name" value="Amidase signature (AS) enzymes"/>
    <property type="match status" value="1"/>
</dbReference>
<sequence>MNKLLSISIKEVSQKIYGSAVRPSEICKASIKLTSIVKPLNAYITVTSDVAEEQASAADERQQKNSLLGQLDGIPIAIKDNYCVKDKPTTCASRMLANFSPGYNATVYEKLRMQGAVLIGKTNLDEFAMGSGTVDSLYGPTKNLWGSEMLPQFYSYGSDGSQITTRKLHEKDAWRIAGGSSGGSAVAVATGTCYAALGSDTGGSTRNPASYCGLVGLKPTYGLVSRYGLIPLLNSMDVPGIFARTVDDAVLILNAIAGPDQADPTTVQREYVPINLSETIDISNLRIGIPKEYGVQGISEEIEGCWAKVSHLLEKAGASVVPVSLPHTDYSIVCYSVLNRCDVASNLACYDGIEYGHRADEWGSAHELYKKTRSEGFNDVVKGRILVGNYFLLADNYEEYYVKAMKMRRLIAQDFDVLWNNNVDLLLTPTTLTEAPIYDEFVQLDNQTQCLIQDHCTQPANMAGLPAINVPIELSREGLPLSLQLMAPLFHEQRLLTVAKWIEQTSRNESLPSLFQTSFTYIKGRLFVEKLSKWQDIQHPRTKD</sequence>
<evidence type="ECO:0000259" key="6">
    <source>
        <dbReference type="Pfam" id="PF01425"/>
    </source>
</evidence>
<keyword evidence="4 5" id="KW-0648">Protein biosynthesis</keyword>
<feature type="domain" description="Amidase" evidence="6">
    <location>
        <begin position="33"/>
        <end position="148"/>
    </location>
</feature>
<dbReference type="GO" id="GO:0005524">
    <property type="term" value="F:ATP binding"/>
    <property type="evidence" value="ECO:0007669"/>
    <property type="project" value="UniProtKB-KW"/>
</dbReference>
<dbReference type="GO" id="GO:0050567">
    <property type="term" value="F:glutaminyl-tRNA synthase (glutamine-hydrolyzing) activity"/>
    <property type="evidence" value="ECO:0007669"/>
    <property type="project" value="UniProtKB-UniRule"/>
</dbReference>
<keyword evidence="2 5" id="KW-0547">Nucleotide-binding</keyword>
<evidence type="ECO:0000256" key="4">
    <source>
        <dbReference type="ARBA" id="ARBA00022917"/>
    </source>
</evidence>
<dbReference type="PANTHER" id="PTHR11895:SF7">
    <property type="entry name" value="GLUTAMYL-TRNA(GLN) AMIDOTRANSFERASE SUBUNIT A, MITOCHONDRIAL"/>
    <property type="match status" value="1"/>
</dbReference>
<proteinExistence type="inferred from homology"/>
<comment type="subunit">
    <text evidence="5">Subunit of the heterotrimeric GatCAB amidotransferase (AdT) complex, composed of A, B and C subunits.</text>
</comment>
<evidence type="ECO:0000256" key="3">
    <source>
        <dbReference type="ARBA" id="ARBA00022840"/>
    </source>
</evidence>
<gene>
    <name evidence="5" type="primary">GatA</name>
    <name evidence="7" type="ORF">DBV15_03124</name>
</gene>
<evidence type="ECO:0000256" key="2">
    <source>
        <dbReference type="ARBA" id="ARBA00022741"/>
    </source>
</evidence>
<dbReference type="HAMAP" id="MF_00120">
    <property type="entry name" value="GatA"/>
    <property type="match status" value="1"/>
</dbReference>
<dbReference type="GO" id="GO:0016740">
    <property type="term" value="F:transferase activity"/>
    <property type="evidence" value="ECO:0007669"/>
    <property type="project" value="UniProtKB-KW"/>
</dbReference>
<dbReference type="Gene3D" id="3.90.1300.10">
    <property type="entry name" value="Amidase signature (AS) domain"/>
    <property type="match status" value="1"/>
</dbReference>
<dbReference type="AlphaFoldDB" id="A0A4S2KT06"/>